<dbReference type="PROSITE" id="PS50082">
    <property type="entry name" value="WD_REPEATS_2"/>
    <property type="match status" value="3"/>
</dbReference>
<dbReference type="AlphaFoldDB" id="A0A426Z106"/>
<keyword evidence="2" id="KW-0677">Repeat</keyword>
<dbReference type="Pfam" id="PF00400">
    <property type="entry name" value="WD40"/>
    <property type="match status" value="6"/>
</dbReference>
<evidence type="ECO:0000313" key="5">
    <source>
        <dbReference type="Proteomes" id="UP000287651"/>
    </source>
</evidence>
<dbReference type="PROSITE" id="PS50294">
    <property type="entry name" value="WD_REPEATS_REGION"/>
    <property type="match status" value="3"/>
</dbReference>
<feature type="repeat" description="WD" evidence="3">
    <location>
        <begin position="366"/>
        <end position="407"/>
    </location>
</feature>
<dbReference type="InterPro" id="IPR036322">
    <property type="entry name" value="WD40_repeat_dom_sf"/>
</dbReference>
<dbReference type="EMBL" id="AMZH03009061">
    <property type="protein sequence ID" value="RRT57660.1"/>
    <property type="molecule type" value="Genomic_DNA"/>
</dbReference>
<dbReference type="SUPFAM" id="SSF50978">
    <property type="entry name" value="WD40 repeat-like"/>
    <property type="match status" value="1"/>
</dbReference>
<dbReference type="GO" id="GO:0051015">
    <property type="term" value="F:actin filament binding"/>
    <property type="evidence" value="ECO:0007669"/>
    <property type="project" value="TreeGrafter"/>
</dbReference>
<comment type="caution">
    <text evidence="4">The sequence shown here is derived from an EMBL/GenBank/DDBJ whole genome shotgun (WGS) entry which is preliminary data.</text>
</comment>
<feature type="repeat" description="WD" evidence="3">
    <location>
        <begin position="317"/>
        <end position="349"/>
    </location>
</feature>
<feature type="repeat" description="WD" evidence="3">
    <location>
        <begin position="410"/>
        <end position="445"/>
    </location>
</feature>
<dbReference type="PANTHER" id="PTHR19856:SF0">
    <property type="entry name" value="WD REPEAT-CONTAINING PROTEIN 1"/>
    <property type="match status" value="1"/>
</dbReference>
<dbReference type="Proteomes" id="UP000287651">
    <property type="component" value="Unassembled WGS sequence"/>
</dbReference>
<dbReference type="InterPro" id="IPR015943">
    <property type="entry name" value="WD40/YVTN_repeat-like_dom_sf"/>
</dbReference>
<evidence type="ECO:0000256" key="1">
    <source>
        <dbReference type="ARBA" id="ARBA00022574"/>
    </source>
</evidence>
<evidence type="ECO:0000313" key="4">
    <source>
        <dbReference type="EMBL" id="RRT57660.1"/>
    </source>
</evidence>
<proteinExistence type="predicted"/>
<dbReference type="GO" id="GO:0030864">
    <property type="term" value="C:cortical actin cytoskeleton"/>
    <property type="evidence" value="ECO:0007669"/>
    <property type="project" value="TreeGrafter"/>
</dbReference>
<dbReference type="InterPro" id="IPR001680">
    <property type="entry name" value="WD40_rpt"/>
</dbReference>
<reference evidence="4 5" key="1">
    <citation type="journal article" date="2014" name="Agronomy (Basel)">
        <title>A Draft Genome Sequence for Ensete ventricosum, the Drought-Tolerant Tree Against Hunger.</title>
        <authorList>
            <person name="Harrison J."/>
            <person name="Moore K.A."/>
            <person name="Paszkiewicz K."/>
            <person name="Jones T."/>
            <person name="Grant M."/>
            <person name="Ambacheew D."/>
            <person name="Muzemil S."/>
            <person name="Studholme D.J."/>
        </authorList>
    </citation>
    <scope>NUCLEOTIDE SEQUENCE [LARGE SCALE GENOMIC DNA]</scope>
</reference>
<dbReference type="GO" id="GO:0030042">
    <property type="term" value="P:actin filament depolymerization"/>
    <property type="evidence" value="ECO:0007669"/>
    <property type="project" value="TreeGrafter"/>
</dbReference>
<gene>
    <name evidence="4" type="ORF">B296_00033286</name>
</gene>
<dbReference type="FunFam" id="2.130.10.10:FF:000167">
    <property type="entry name" value="Actin-interacting protein 1"/>
    <property type="match status" value="1"/>
</dbReference>
<keyword evidence="1 3" id="KW-0853">WD repeat</keyword>
<name>A0A426Z106_ENSVE</name>
<accession>A0A426Z106</accession>
<organism evidence="4 5">
    <name type="scientific">Ensete ventricosum</name>
    <name type="common">Abyssinian banana</name>
    <name type="synonym">Musa ensete</name>
    <dbReference type="NCBI Taxonomy" id="4639"/>
    <lineage>
        <taxon>Eukaryota</taxon>
        <taxon>Viridiplantae</taxon>
        <taxon>Streptophyta</taxon>
        <taxon>Embryophyta</taxon>
        <taxon>Tracheophyta</taxon>
        <taxon>Spermatophyta</taxon>
        <taxon>Magnoliopsida</taxon>
        <taxon>Liliopsida</taxon>
        <taxon>Zingiberales</taxon>
        <taxon>Musaceae</taxon>
        <taxon>Ensete</taxon>
    </lineage>
</organism>
<dbReference type="Gene3D" id="2.130.10.10">
    <property type="entry name" value="YVTN repeat-like/Quinoprotein amine dehydrogenase"/>
    <property type="match status" value="3"/>
</dbReference>
<dbReference type="SMART" id="SM00320">
    <property type="entry name" value="WD40"/>
    <property type="match status" value="7"/>
</dbReference>
<sequence>MSDRCFGCGILFLCRWDSGTNVGEFDGHSRRVLSCAFKPTRPFRIVTCGEDFLVNFYEGPPFKFKLSQRFVLTVSADKTAKVWDIMEDGCGKLRRTLASPGSGGVDDMLVSCLWQNDHLVTVSLGGTMTIFSASDPNKSPVSFSGHMKSITSLVCLLQSGQNVILSSSYDGIITRWIQGIGYAGKLVRKDSTQIKCFAAAEEEIITSGFDNKVSVLIGMLFHFSFEIGLSSRYPVDVGSQPMGLTVAAQTPELAIVSTDSGVVLLQGPKVVSQIKLGYAVTTSAISPDGNEVIVGGQDGKLHIYSVNGDTLTEEAVLEKHRGTITAICYSPDASMFTSADANREAVVWDRISREVCLLNLVKLKNMLYHTARINCLAWSPDSHLIATGSLDTSVIVYEVDKPASSRITIKGAHLGGVYGLAFIDQNSLVSAGEDACVRVWKLLPQ</sequence>
<dbReference type="PANTHER" id="PTHR19856">
    <property type="entry name" value="WD-REPEATCONTAINING PROTEIN WDR1"/>
    <property type="match status" value="1"/>
</dbReference>
<evidence type="ECO:0000256" key="3">
    <source>
        <dbReference type="PROSITE-ProRule" id="PRU00221"/>
    </source>
</evidence>
<protein>
    <submittedName>
        <fullName evidence="4">Uncharacterized protein</fullName>
    </submittedName>
</protein>
<evidence type="ECO:0000256" key="2">
    <source>
        <dbReference type="ARBA" id="ARBA00022737"/>
    </source>
</evidence>